<evidence type="ECO:0000256" key="7">
    <source>
        <dbReference type="ARBA" id="ARBA00022962"/>
    </source>
</evidence>
<gene>
    <name evidence="10" type="ORF">ACFQ3N_19930</name>
</gene>
<dbReference type="PROSITE" id="PS51278">
    <property type="entry name" value="GATASE_TYPE_2"/>
    <property type="match status" value="1"/>
</dbReference>
<evidence type="ECO:0000256" key="1">
    <source>
        <dbReference type="ARBA" id="ARBA00005187"/>
    </source>
</evidence>
<comment type="similarity">
    <text evidence="2">Belongs to the asparagine synthetase family.</text>
</comment>
<dbReference type="PIRSF" id="PIRSF001589">
    <property type="entry name" value="Asn_synthetase_glu-h"/>
    <property type="match status" value="1"/>
</dbReference>
<dbReference type="InterPro" id="IPR006426">
    <property type="entry name" value="Asn_synth_AEB"/>
</dbReference>
<comment type="catalytic activity">
    <reaction evidence="8">
        <text>L-aspartate + L-glutamine + ATP + H2O = L-asparagine + L-glutamate + AMP + diphosphate + H(+)</text>
        <dbReference type="Rhea" id="RHEA:12228"/>
        <dbReference type="ChEBI" id="CHEBI:15377"/>
        <dbReference type="ChEBI" id="CHEBI:15378"/>
        <dbReference type="ChEBI" id="CHEBI:29985"/>
        <dbReference type="ChEBI" id="CHEBI:29991"/>
        <dbReference type="ChEBI" id="CHEBI:30616"/>
        <dbReference type="ChEBI" id="CHEBI:33019"/>
        <dbReference type="ChEBI" id="CHEBI:58048"/>
        <dbReference type="ChEBI" id="CHEBI:58359"/>
        <dbReference type="ChEBI" id="CHEBI:456215"/>
        <dbReference type="EC" id="6.3.5.4"/>
    </reaction>
</comment>
<evidence type="ECO:0000256" key="8">
    <source>
        <dbReference type="ARBA" id="ARBA00048741"/>
    </source>
</evidence>
<name>A0ABW3LTG9_9BACI</name>
<feature type="domain" description="Glutamine amidotransferase type-2" evidence="9">
    <location>
        <begin position="2"/>
        <end position="217"/>
    </location>
</feature>
<dbReference type="RefSeq" id="WP_390364906.1">
    <property type="nucleotide sequence ID" value="NZ_JBHTKJ010000074.1"/>
</dbReference>
<dbReference type="Gene3D" id="3.40.50.620">
    <property type="entry name" value="HUPs"/>
    <property type="match status" value="2"/>
</dbReference>
<dbReference type="Proteomes" id="UP001597040">
    <property type="component" value="Unassembled WGS sequence"/>
</dbReference>
<keyword evidence="7" id="KW-0315">Glutamine amidotransferase</keyword>
<keyword evidence="11" id="KW-1185">Reference proteome</keyword>
<sequence>MSAIAGIYHLNNEPVPREHSLGMMKSLQKFPADDVQIWQKENIFLGCHAQWITPESIGEQLPYYDYDHQLTITADAIIDNREELFDKLQVDIAKRKTIPDSKLILLSYVKWGEQVPNQLIGDFAFMIWDEKKQKLFGARDFSGARTLYYFHKYQRFTFCTVINPLLSLPYIEKDLNEQWLAEYLAIPNMIDTVDSSLTVIKDIHQVPPSHAISVVDDKISIIKYHTLSVNEKIKYKKDQDYVDAFRNIFQDAVDSRLRTFLPVGSQLSGGLDSGAVVSFAAKTLQKKNKQLHTFSYVPENNFKDWTPKHRIADERTFINSTVQHVSNIEDHYLSFNGKSAISEIDDWLEIMEMPYKFFENSVWVKGINEQAQQRGIGILLNGARGNFSISWGPALDYYGFLLRNMRLIRLSHELQCYSTNTGISKKGRLLSVVGKKAFPFLNLLDRSQEVYQLPMLINPEFAKKTNVYSKLQEAGIDVDGFSKQNIYEIRKNHYEKEFMWNSTGTSGTNLSLRYGLWNRDPTNDIRVIRFCLSLPEEQFVKDGLDRALIRRSTEGLLPDKVRFNQRSRGIQGADWVHRMMSSWKLFIDELQQLVEDPIVSDFLNVNLLKMAISRFKERPRPDQAFDPELRVLMRSLVVYRFLKKFYSVGGDIYEKEMANSRTGSAKY</sequence>
<dbReference type="EC" id="6.3.5.4" evidence="3"/>
<comment type="pathway">
    <text evidence="1">Amino-acid biosynthesis; L-asparagine biosynthesis; L-asparagine from L-aspartate (L-Gln route): step 1/1.</text>
</comment>
<evidence type="ECO:0000313" key="10">
    <source>
        <dbReference type="EMBL" id="MFD1040634.1"/>
    </source>
</evidence>
<dbReference type="SUPFAM" id="SSF56235">
    <property type="entry name" value="N-terminal nucleophile aminohydrolases (Ntn hydrolases)"/>
    <property type="match status" value="1"/>
</dbReference>
<dbReference type="PANTHER" id="PTHR43284">
    <property type="entry name" value="ASPARAGINE SYNTHETASE (GLUTAMINE-HYDROLYZING)"/>
    <property type="match status" value="1"/>
</dbReference>
<dbReference type="InterPro" id="IPR029055">
    <property type="entry name" value="Ntn_hydrolases_N"/>
</dbReference>
<keyword evidence="4" id="KW-0547">Nucleotide-binding</keyword>
<reference evidence="11" key="1">
    <citation type="journal article" date="2019" name="Int. J. Syst. Evol. Microbiol.">
        <title>The Global Catalogue of Microorganisms (GCM) 10K type strain sequencing project: providing services to taxonomists for standard genome sequencing and annotation.</title>
        <authorList>
            <consortium name="The Broad Institute Genomics Platform"/>
            <consortium name="The Broad Institute Genome Sequencing Center for Infectious Disease"/>
            <person name="Wu L."/>
            <person name="Ma J."/>
        </authorList>
    </citation>
    <scope>NUCLEOTIDE SEQUENCE [LARGE SCALE GENOMIC DNA]</scope>
    <source>
        <strain evidence="11">CCUG 56754</strain>
    </source>
</reference>
<evidence type="ECO:0000259" key="9">
    <source>
        <dbReference type="PROSITE" id="PS51278"/>
    </source>
</evidence>
<evidence type="ECO:0000256" key="5">
    <source>
        <dbReference type="ARBA" id="ARBA00022840"/>
    </source>
</evidence>
<evidence type="ECO:0000256" key="6">
    <source>
        <dbReference type="ARBA" id="ARBA00022888"/>
    </source>
</evidence>
<dbReference type="Gene3D" id="3.60.20.10">
    <property type="entry name" value="Glutamine Phosphoribosylpyrophosphate, subunit 1, domain 1"/>
    <property type="match status" value="1"/>
</dbReference>
<evidence type="ECO:0000256" key="2">
    <source>
        <dbReference type="ARBA" id="ARBA00005752"/>
    </source>
</evidence>
<comment type="caution">
    <text evidence="10">The sequence shown here is derived from an EMBL/GenBank/DDBJ whole genome shotgun (WGS) entry which is preliminary data.</text>
</comment>
<keyword evidence="5" id="KW-0067">ATP-binding</keyword>
<evidence type="ECO:0000313" key="11">
    <source>
        <dbReference type="Proteomes" id="UP001597040"/>
    </source>
</evidence>
<accession>A0ABW3LTG9</accession>
<dbReference type="InterPro" id="IPR051786">
    <property type="entry name" value="ASN_synthetase/amidase"/>
</dbReference>
<dbReference type="PANTHER" id="PTHR43284:SF1">
    <property type="entry name" value="ASPARAGINE SYNTHETASE"/>
    <property type="match status" value="1"/>
</dbReference>
<evidence type="ECO:0000256" key="4">
    <source>
        <dbReference type="ARBA" id="ARBA00022741"/>
    </source>
</evidence>
<dbReference type="InterPro" id="IPR033738">
    <property type="entry name" value="AsnB_N"/>
</dbReference>
<evidence type="ECO:0000256" key="3">
    <source>
        <dbReference type="ARBA" id="ARBA00012737"/>
    </source>
</evidence>
<dbReference type="SUPFAM" id="SSF52402">
    <property type="entry name" value="Adenine nucleotide alpha hydrolases-like"/>
    <property type="match status" value="1"/>
</dbReference>
<dbReference type="EMBL" id="JBHTKJ010000074">
    <property type="protein sequence ID" value="MFD1040634.1"/>
    <property type="molecule type" value="Genomic_DNA"/>
</dbReference>
<organism evidence="10 11">
    <name type="scientific">Virgibacillus byunsanensis</name>
    <dbReference type="NCBI Taxonomy" id="570945"/>
    <lineage>
        <taxon>Bacteria</taxon>
        <taxon>Bacillati</taxon>
        <taxon>Bacillota</taxon>
        <taxon>Bacilli</taxon>
        <taxon>Bacillales</taxon>
        <taxon>Bacillaceae</taxon>
        <taxon>Virgibacillus</taxon>
    </lineage>
</organism>
<dbReference type="InterPro" id="IPR001962">
    <property type="entry name" value="Asn_synthase"/>
</dbReference>
<dbReference type="InterPro" id="IPR017932">
    <property type="entry name" value="GATase_2_dom"/>
</dbReference>
<dbReference type="Pfam" id="PF13537">
    <property type="entry name" value="GATase_7"/>
    <property type="match status" value="1"/>
</dbReference>
<keyword evidence="6" id="KW-0028">Amino-acid biosynthesis</keyword>
<keyword evidence="6" id="KW-0061">Asparagine biosynthesis</keyword>
<dbReference type="Pfam" id="PF00733">
    <property type="entry name" value="Asn_synthase"/>
    <property type="match status" value="1"/>
</dbReference>
<proteinExistence type="inferred from homology"/>
<protein>
    <recommendedName>
        <fullName evidence="3">asparagine synthase (glutamine-hydrolyzing)</fullName>
        <ecNumber evidence="3">6.3.5.4</ecNumber>
    </recommendedName>
</protein>
<dbReference type="InterPro" id="IPR014729">
    <property type="entry name" value="Rossmann-like_a/b/a_fold"/>
</dbReference>
<dbReference type="CDD" id="cd00712">
    <property type="entry name" value="AsnB"/>
    <property type="match status" value="1"/>
</dbReference>